<feature type="domain" description="Major facilitator superfamily (MFS) profile" evidence="10">
    <location>
        <begin position="37"/>
        <end position="475"/>
    </location>
</feature>
<comment type="caution">
    <text evidence="11">The sequence shown here is derived from an EMBL/GenBank/DDBJ whole genome shotgun (WGS) entry which is preliminary data.</text>
</comment>
<feature type="transmembrane region" description="Helical" evidence="9">
    <location>
        <begin position="387"/>
        <end position="411"/>
    </location>
</feature>
<evidence type="ECO:0000256" key="3">
    <source>
        <dbReference type="ARBA" id="ARBA00022448"/>
    </source>
</evidence>
<evidence type="ECO:0000256" key="7">
    <source>
        <dbReference type="ARBA" id="ARBA00049119"/>
    </source>
</evidence>
<dbReference type="NCBIfam" id="TIGR00879">
    <property type="entry name" value="SP"/>
    <property type="match status" value="1"/>
</dbReference>
<evidence type="ECO:0000256" key="5">
    <source>
        <dbReference type="ARBA" id="ARBA00022989"/>
    </source>
</evidence>
<keyword evidence="6 9" id="KW-0472">Membrane</keyword>
<feature type="transmembrane region" description="Helical" evidence="9">
    <location>
        <begin position="288"/>
        <end position="308"/>
    </location>
</feature>
<dbReference type="SUPFAM" id="SSF103473">
    <property type="entry name" value="MFS general substrate transporter"/>
    <property type="match status" value="1"/>
</dbReference>
<keyword evidence="12" id="KW-1185">Reference proteome</keyword>
<evidence type="ECO:0000259" key="10">
    <source>
        <dbReference type="PROSITE" id="PS50850"/>
    </source>
</evidence>
<comment type="similarity">
    <text evidence="2 8">Belongs to the major facilitator superfamily. Sugar transporter (TC 2.A.1.1) family.</text>
</comment>
<protein>
    <recommendedName>
        <fullName evidence="10">Major facilitator superfamily (MFS) profile domain-containing protein</fullName>
    </recommendedName>
</protein>
<dbReference type="InterPro" id="IPR020846">
    <property type="entry name" value="MFS_dom"/>
</dbReference>
<proteinExistence type="inferred from homology"/>
<organism evidence="11 12">
    <name type="scientific">Marasmiellus scandens</name>
    <dbReference type="NCBI Taxonomy" id="2682957"/>
    <lineage>
        <taxon>Eukaryota</taxon>
        <taxon>Fungi</taxon>
        <taxon>Dikarya</taxon>
        <taxon>Basidiomycota</taxon>
        <taxon>Agaricomycotina</taxon>
        <taxon>Agaricomycetes</taxon>
        <taxon>Agaricomycetidae</taxon>
        <taxon>Agaricales</taxon>
        <taxon>Marasmiineae</taxon>
        <taxon>Omphalotaceae</taxon>
        <taxon>Marasmiellus</taxon>
    </lineage>
</organism>
<name>A0ABR1J3Y4_9AGAR</name>
<feature type="transmembrane region" description="Helical" evidence="9">
    <location>
        <begin position="170"/>
        <end position="187"/>
    </location>
</feature>
<dbReference type="InterPro" id="IPR003663">
    <property type="entry name" value="Sugar/inositol_transpt"/>
</dbReference>
<feature type="transmembrane region" description="Helical" evidence="9">
    <location>
        <begin position="130"/>
        <end position="149"/>
    </location>
</feature>
<dbReference type="InterPro" id="IPR005828">
    <property type="entry name" value="MFS_sugar_transport-like"/>
</dbReference>
<reference evidence="11 12" key="1">
    <citation type="submission" date="2024-01" db="EMBL/GenBank/DDBJ databases">
        <title>A draft genome for the cacao thread blight pathogen Marasmiellus scandens.</title>
        <authorList>
            <person name="Baruah I.K."/>
            <person name="Leung J."/>
            <person name="Bukari Y."/>
            <person name="Amoako-Attah I."/>
            <person name="Meinhardt L.W."/>
            <person name="Bailey B.A."/>
            <person name="Cohen S.P."/>
        </authorList>
    </citation>
    <scope>NUCLEOTIDE SEQUENCE [LARGE SCALE GENOMIC DNA]</scope>
    <source>
        <strain evidence="11 12">GH-19</strain>
    </source>
</reference>
<dbReference type="Proteomes" id="UP001498398">
    <property type="component" value="Unassembled WGS sequence"/>
</dbReference>
<comment type="subcellular location">
    <subcellularLocation>
        <location evidence="1">Membrane</location>
        <topology evidence="1">Multi-pass membrane protein</topology>
    </subcellularLocation>
</comment>
<feature type="transmembrane region" description="Helical" evidence="9">
    <location>
        <begin position="352"/>
        <end position="375"/>
    </location>
</feature>
<keyword evidence="4 9" id="KW-0812">Transmembrane</keyword>
<dbReference type="PROSITE" id="PS50850">
    <property type="entry name" value="MFS"/>
    <property type="match status" value="1"/>
</dbReference>
<gene>
    <name evidence="11" type="ORF">VKT23_014163</name>
</gene>
<evidence type="ECO:0000256" key="2">
    <source>
        <dbReference type="ARBA" id="ARBA00010992"/>
    </source>
</evidence>
<feature type="transmembrane region" description="Helical" evidence="9">
    <location>
        <begin position="452"/>
        <end position="471"/>
    </location>
</feature>
<evidence type="ECO:0000256" key="6">
    <source>
        <dbReference type="ARBA" id="ARBA00023136"/>
    </source>
</evidence>
<comment type="catalytic activity">
    <reaction evidence="7">
        <text>myo-inositol(out) + H(+)(out) = myo-inositol(in) + H(+)(in)</text>
        <dbReference type="Rhea" id="RHEA:60364"/>
        <dbReference type="ChEBI" id="CHEBI:15378"/>
        <dbReference type="ChEBI" id="CHEBI:17268"/>
    </reaction>
</comment>
<evidence type="ECO:0000313" key="12">
    <source>
        <dbReference type="Proteomes" id="UP001498398"/>
    </source>
</evidence>
<evidence type="ECO:0000256" key="1">
    <source>
        <dbReference type="ARBA" id="ARBA00004141"/>
    </source>
</evidence>
<keyword evidence="3 8" id="KW-0813">Transport</keyword>
<evidence type="ECO:0000256" key="9">
    <source>
        <dbReference type="SAM" id="Phobius"/>
    </source>
</evidence>
<dbReference type="InterPro" id="IPR036259">
    <property type="entry name" value="MFS_trans_sf"/>
</dbReference>
<sequence>MAGGAVANAGDDFGFQHLVDPRRKWYNNSRLIALHAWIALLLITSSTNGYDGSMMNGLQSLPQWKDYFHDPSDSQLGLLNAIQNIGALAAYPFAPYLSDGIGRKKTIILGALIMCAATAIQTAAQSVGMFIGARFLIGFGLTFAANAAPMLVTEISYPTYRAPLTSTYNSLWYSGAIIAAWTTFGTFKVNNTWAWRIPSALQGLPSVLQILLVWFMPESPRWLVSKGREDEALKILAYYHGDSNRDDALVRYEFEEIKASIDFDKNVAANVGWKALFSTPGNRKRMGIIIPIAFFSQWSGNGLASYYLNKILTDINITDTTIQLLINGILAIWNLFWALLASGMVNRFGRRLMFMTSCIGMLLFFIAQTISFSLFSQRGSPDAAHAVIAFLFLFYAAYDIAFSPLIVSYTVEILPYHLRAKGFNVFNFTISVAIIFNQYVNPIALGKISWRYYIVYCCWIGFETVYCYLFIVETKGLTLEETAALFDGEDAAKHIAGEANAHARIVHDEKASDSADSIREHSMPVVSKV</sequence>
<accession>A0ABR1J3Y4</accession>
<dbReference type="InterPro" id="IPR050360">
    <property type="entry name" value="MFS_Sugar_Transporters"/>
</dbReference>
<dbReference type="Pfam" id="PF00083">
    <property type="entry name" value="Sugar_tr"/>
    <property type="match status" value="1"/>
</dbReference>
<dbReference type="EMBL" id="JBANRG010000041">
    <property type="protein sequence ID" value="KAK7447454.1"/>
    <property type="molecule type" value="Genomic_DNA"/>
</dbReference>
<keyword evidence="5 9" id="KW-1133">Transmembrane helix</keyword>
<evidence type="ECO:0000256" key="4">
    <source>
        <dbReference type="ARBA" id="ARBA00022692"/>
    </source>
</evidence>
<evidence type="ECO:0000256" key="8">
    <source>
        <dbReference type="RuleBase" id="RU003346"/>
    </source>
</evidence>
<feature type="transmembrane region" description="Helical" evidence="9">
    <location>
        <begin position="106"/>
        <end position="124"/>
    </location>
</feature>
<dbReference type="PANTHER" id="PTHR48022">
    <property type="entry name" value="PLASTIDIC GLUCOSE TRANSPORTER 4"/>
    <property type="match status" value="1"/>
</dbReference>
<dbReference type="PANTHER" id="PTHR48022:SF64">
    <property type="entry name" value="MAJOR FACILITATOR SUPERFAMILY (MFS) PROFILE DOMAIN-CONTAINING PROTEIN"/>
    <property type="match status" value="1"/>
</dbReference>
<feature type="transmembrane region" description="Helical" evidence="9">
    <location>
        <begin position="31"/>
        <end position="50"/>
    </location>
</feature>
<evidence type="ECO:0000313" key="11">
    <source>
        <dbReference type="EMBL" id="KAK7447454.1"/>
    </source>
</evidence>
<feature type="transmembrane region" description="Helical" evidence="9">
    <location>
        <begin position="423"/>
        <end position="440"/>
    </location>
</feature>
<dbReference type="Gene3D" id="1.20.1250.20">
    <property type="entry name" value="MFS general substrate transporter like domains"/>
    <property type="match status" value="1"/>
</dbReference>
<feature type="transmembrane region" description="Helical" evidence="9">
    <location>
        <begin position="320"/>
        <end position="340"/>
    </location>
</feature>